<accession>A0A4Z1PE68</accession>
<proteinExistence type="predicted"/>
<reference evidence="1 2" key="1">
    <citation type="submission" date="2019-04" db="EMBL/GenBank/DDBJ databases">
        <title>High contiguity whole genome sequence and gene annotation resource for two Venturia nashicola isolates.</title>
        <authorList>
            <person name="Prokchorchik M."/>
            <person name="Won K."/>
            <person name="Lee Y."/>
            <person name="Choi E.D."/>
            <person name="Segonzac C."/>
            <person name="Sohn K.H."/>
        </authorList>
    </citation>
    <scope>NUCLEOTIDE SEQUENCE [LARGE SCALE GENOMIC DNA]</scope>
    <source>
        <strain evidence="1 2">PRI2</strain>
    </source>
</reference>
<dbReference type="EMBL" id="SNSC02000006">
    <property type="protein sequence ID" value="TID23441.1"/>
    <property type="molecule type" value="Genomic_DNA"/>
</dbReference>
<name>A0A4Z1PE68_9PEZI</name>
<comment type="caution">
    <text evidence="1">The sequence shown here is derived from an EMBL/GenBank/DDBJ whole genome shotgun (WGS) entry which is preliminary data.</text>
</comment>
<protein>
    <submittedName>
        <fullName evidence="1">Uncharacterized protein</fullName>
    </submittedName>
</protein>
<dbReference type="AlphaFoldDB" id="A0A4Z1PE68"/>
<evidence type="ECO:0000313" key="1">
    <source>
        <dbReference type="EMBL" id="TID23441.1"/>
    </source>
</evidence>
<sequence>MPLSNASNCCHCLAGPWLHQLYASCIECQHEFCSRCDFVYIQPTQGPTSQHSTRTCLRNRLHSTTATLTGKGRARRRNVCTTSAKSLLLAGSSSESSGQSGLSPGWLGPYTPASTISPATIGSLPVPSDGVEQFWKRTTLFVETTRFATQHSFVPSSWNVPEAVLVDKKPPQISWAQPCSPGGVKRISRFRASLPWQGCHLLRLRIHPVFVLSLSNTYASMPHGLSTSTFGQQRCLPNCKLWYTETLHQPRIQSYMPGKILKLTLRALLRHWEADFFAGGLSSGQRITFPINTGLRPPLSLRLGSGAGSLSTFGVLLSNSSSTTHLIVSPLDPHPCILRFSSYFDLDLLDSLSGNFFDINNTTNMPQIDLKQSIIANSVTSPKTSYPSHIMSILGRECGSGPQLQHFEIASLDVVTYRGSSLEPIDGIVLVNCCSCGSGPRVAEIAPACTECGHQRCDGCTTIEV</sequence>
<keyword evidence="2" id="KW-1185">Reference proteome</keyword>
<gene>
    <name evidence="1" type="ORF">E6O75_ATG03077</name>
</gene>
<evidence type="ECO:0000313" key="2">
    <source>
        <dbReference type="Proteomes" id="UP000298493"/>
    </source>
</evidence>
<organism evidence="1 2">
    <name type="scientific">Venturia nashicola</name>
    <dbReference type="NCBI Taxonomy" id="86259"/>
    <lineage>
        <taxon>Eukaryota</taxon>
        <taxon>Fungi</taxon>
        <taxon>Dikarya</taxon>
        <taxon>Ascomycota</taxon>
        <taxon>Pezizomycotina</taxon>
        <taxon>Dothideomycetes</taxon>
        <taxon>Pleosporomycetidae</taxon>
        <taxon>Venturiales</taxon>
        <taxon>Venturiaceae</taxon>
        <taxon>Venturia</taxon>
    </lineage>
</organism>
<dbReference type="Proteomes" id="UP000298493">
    <property type="component" value="Unassembled WGS sequence"/>
</dbReference>